<dbReference type="PANTHER" id="PTHR47718:SF18">
    <property type="entry name" value="PROTEIN FAR1-RELATED SEQUENCE 5-LIKE"/>
    <property type="match status" value="1"/>
</dbReference>
<evidence type="ECO:0000256" key="2">
    <source>
        <dbReference type="ARBA" id="ARBA00022771"/>
    </source>
</evidence>
<dbReference type="PROSITE" id="PS50966">
    <property type="entry name" value="ZF_SWIM"/>
    <property type="match status" value="1"/>
</dbReference>
<dbReference type="GO" id="GO:0008270">
    <property type="term" value="F:zinc ion binding"/>
    <property type="evidence" value="ECO:0007669"/>
    <property type="project" value="UniProtKB-KW"/>
</dbReference>
<evidence type="ECO:0000256" key="4">
    <source>
        <dbReference type="PROSITE-ProRule" id="PRU00325"/>
    </source>
</evidence>
<dbReference type="Gramene" id="PUZ62927">
    <property type="protein sequence ID" value="PUZ62927"/>
    <property type="gene ID" value="GQ55_3G025700"/>
</dbReference>
<evidence type="ECO:0000313" key="8">
    <source>
        <dbReference type="Proteomes" id="UP000244336"/>
    </source>
</evidence>
<sequence length="700" mass="81017">MSFDGIESAEKAYKDYAHDMGFSVRIGQQQIGDNGVVKWKRYLCARAGYKSKKSNDMDVKNKRQTRETRCGCEAYIYVKRTSEGKYKITALYEGHNHELVTPSKRHLLRSNRYVNQKAKTTLFNCHKASIGTSQAYRLLHVGAGGFEYVGCMKKDLQNYYSDFRNKIKDADAQMFIDNLGRLKELDPSFFFEYEVKDDRLVRVFWVDTTSRKNYVHFGDVLSFDSTYSTNQYDIKFAPFTGVNHHMHSVFFDAAFLADEKIESYVWLFETFLRAMGGKYPRLIVTDEDASTRAAIAHVLPNIIHRLCMWHIMKKFSEKIGPHLLEDDDFWKRVNSCVRGSETIQEFESRWQAIITYFHLENNEWLARRYHIRESWIPAYFREVWLGGILRTTSRSESANSFFNRFIGHKLALIEFWLRFDTALKCQRQEKLTDDTTTLHTTPTLFTTWEIEKHGGLVFTHEVFKIFQKEVLAAREHCDIQSTSEMVDRKIVTMTDDSNKVRELICFTPDLMYKCSCMLFESTGIPCRHIIRMLRAARINELFSAFLASFSRFPMRNGGRKEKDDMPALHLLFGRMPELHSPASHTQSSAPHVRRSPSTDQPARLAACPARTPRQAALQRHDTAPSEGVGLQSEAEDARAHAEGARERLPSAAMAEAHCPSRIELPLFLPCFKEDAKFFRTKTRTQGFFETLLRLAEGLNC</sequence>
<proteinExistence type="predicted"/>
<evidence type="ECO:0000256" key="1">
    <source>
        <dbReference type="ARBA" id="ARBA00022723"/>
    </source>
</evidence>
<dbReference type="InterPro" id="IPR004330">
    <property type="entry name" value="FAR1_DNA_bnd_dom"/>
</dbReference>
<reference evidence="7 8" key="1">
    <citation type="submission" date="2018-04" db="EMBL/GenBank/DDBJ databases">
        <title>WGS assembly of Panicum hallii var. hallii HAL2.</title>
        <authorList>
            <person name="Lovell J."/>
            <person name="Jenkins J."/>
            <person name="Lowry D."/>
            <person name="Mamidi S."/>
            <person name="Sreedasyam A."/>
            <person name="Weng X."/>
            <person name="Barry K."/>
            <person name="Bonette J."/>
            <person name="Campitelli B."/>
            <person name="Daum C."/>
            <person name="Gordon S."/>
            <person name="Gould B."/>
            <person name="Lipzen A."/>
            <person name="MacQueen A."/>
            <person name="Palacio-Mejia J."/>
            <person name="Plott C."/>
            <person name="Shakirov E."/>
            <person name="Shu S."/>
            <person name="Yoshinaga Y."/>
            <person name="Zane M."/>
            <person name="Rokhsar D."/>
            <person name="Grimwood J."/>
            <person name="Schmutz J."/>
            <person name="Juenger T."/>
        </authorList>
    </citation>
    <scope>NUCLEOTIDE SEQUENCE [LARGE SCALE GENOMIC DNA]</scope>
    <source>
        <strain evidence="8">cv. HAL2</strain>
    </source>
</reference>
<gene>
    <name evidence="7" type="ORF">GQ55_3G025700</name>
</gene>
<keyword evidence="1" id="KW-0479">Metal-binding</keyword>
<dbReference type="EMBL" id="CM009751">
    <property type="protein sequence ID" value="PUZ62927.1"/>
    <property type="molecule type" value="Genomic_DNA"/>
</dbReference>
<feature type="region of interest" description="Disordered" evidence="5">
    <location>
        <begin position="579"/>
        <end position="641"/>
    </location>
</feature>
<dbReference type="OrthoDB" id="680064at2759"/>
<accession>A0A2T7E521</accession>
<dbReference type="Pfam" id="PF04434">
    <property type="entry name" value="SWIM"/>
    <property type="match status" value="1"/>
</dbReference>
<dbReference type="Pfam" id="PF10551">
    <property type="entry name" value="MULE"/>
    <property type="match status" value="1"/>
</dbReference>
<evidence type="ECO:0000256" key="5">
    <source>
        <dbReference type="SAM" id="MobiDB-lite"/>
    </source>
</evidence>
<dbReference type="InterPro" id="IPR006564">
    <property type="entry name" value="Znf_PMZ"/>
</dbReference>
<name>A0A2T7E521_9POAL</name>
<dbReference type="InterPro" id="IPR018289">
    <property type="entry name" value="MULE_transposase_dom"/>
</dbReference>
<organism evidence="7 8">
    <name type="scientific">Panicum hallii var. hallii</name>
    <dbReference type="NCBI Taxonomy" id="1504633"/>
    <lineage>
        <taxon>Eukaryota</taxon>
        <taxon>Viridiplantae</taxon>
        <taxon>Streptophyta</taxon>
        <taxon>Embryophyta</taxon>
        <taxon>Tracheophyta</taxon>
        <taxon>Spermatophyta</taxon>
        <taxon>Magnoliopsida</taxon>
        <taxon>Liliopsida</taxon>
        <taxon>Poales</taxon>
        <taxon>Poaceae</taxon>
        <taxon>PACMAD clade</taxon>
        <taxon>Panicoideae</taxon>
        <taxon>Panicodae</taxon>
        <taxon>Paniceae</taxon>
        <taxon>Panicinae</taxon>
        <taxon>Panicum</taxon>
        <taxon>Panicum sect. Panicum</taxon>
    </lineage>
</organism>
<evidence type="ECO:0000259" key="6">
    <source>
        <dbReference type="PROSITE" id="PS50966"/>
    </source>
</evidence>
<dbReference type="Pfam" id="PF03101">
    <property type="entry name" value="FAR1"/>
    <property type="match status" value="1"/>
</dbReference>
<feature type="compositionally biased region" description="Polar residues" evidence="5">
    <location>
        <begin position="582"/>
        <end position="600"/>
    </location>
</feature>
<evidence type="ECO:0000256" key="3">
    <source>
        <dbReference type="ARBA" id="ARBA00022833"/>
    </source>
</evidence>
<dbReference type="Proteomes" id="UP000244336">
    <property type="component" value="Chromosome 3"/>
</dbReference>
<keyword evidence="8" id="KW-1185">Reference proteome</keyword>
<evidence type="ECO:0000313" key="7">
    <source>
        <dbReference type="EMBL" id="PUZ62927.1"/>
    </source>
</evidence>
<keyword evidence="2 4" id="KW-0863">Zinc-finger</keyword>
<dbReference type="SMART" id="SM00575">
    <property type="entry name" value="ZnF_PMZ"/>
    <property type="match status" value="1"/>
</dbReference>
<dbReference type="STRING" id="1504633.A0A2T7E521"/>
<protein>
    <recommendedName>
        <fullName evidence="6">SWIM-type domain-containing protein</fullName>
    </recommendedName>
</protein>
<keyword evidence="3" id="KW-0862">Zinc</keyword>
<dbReference type="PANTHER" id="PTHR47718">
    <property type="entry name" value="OS01G0519700 PROTEIN"/>
    <property type="match status" value="1"/>
</dbReference>
<dbReference type="InterPro" id="IPR007527">
    <property type="entry name" value="Znf_SWIM"/>
</dbReference>
<dbReference type="AlphaFoldDB" id="A0A2T7E521"/>
<feature type="domain" description="SWIM-type" evidence="6">
    <location>
        <begin position="506"/>
        <end position="537"/>
    </location>
</feature>